<dbReference type="GO" id="GO:0000981">
    <property type="term" value="F:DNA-binding transcription factor activity, RNA polymerase II-specific"/>
    <property type="evidence" value="ECO:0007669"/>
    <property type="project" value="InterPro"/>
</dbReference>
<dbReference type="CDD" id="cd00067">
    <property type="entry name" value="GAL4"/>
    <property type="match status" value="1"/>
</dbReference>
<dbReference type="AlphaFoldDB" id="M3IPN9"/>
<feature type="compositionally biased region" description="Polar residues" evidence="2">
    <location>
        <begin position="387"/>
        <end position="410"/>
    </location>
</feature>
<protein>
    <recommendedName>
        <fullName evidence="3">Zn(2)-C6 fungal-type domain-containing protein</fullName>
    </recommendedName>
</protein>
<feature type="compositionally biased region" description="Polar residues" evidence="2">
    <location>
        <begin position="332"/>
        <end position="348"/>
    </location>
</feature>
<dbReference type="Gene3D" id="4.10.240.10">
    <property type="entry name" value="Zn(2)-C6 fungal-type DNA-binding domain"/>
    <property type="match status" value="1"/>
</dbReference>
<dbReference type="Pfam" id="PF00172">
    <property type="entry name" value="Zn_clus"/>
    <property type="match status" value="1"/>
</dbReference>
<dbReference type="HOGENOM" id="CLU_016176_0_0_1"/>
<accession>M3IPN9</accession>
<feature type="compositionally biased region" description="Low complexity" evidence="2">
    <location>
        <begin position="176"/>
        <end position="185"/>
    </location>
</feature>
<comment type="caution">
    <text evidence="4">The sequence shown here is derived from an EMBL/GenBank/DDBJ whole genome shotgun (WGS) entry which is preliminary data.</text>
</comment>
<dbReference type="Proteomes" id="UP000011777">
    <property type="component" value="Unassembled WGS sequence"/>
</dbReference>
<evidence type="ECO:0000259" key="3">
    <source>
        <dbReference type="SMART" id="SM00066"/>
    </source>
</evidence>
<keyword evidence="5" id="KW-1185">Reference proteome</keyword>
<feature type="compositionally biased region" description="Polar residues" evidence="2">
    <location>
        <begin position="232"/>
        <end position="250"/>
    </location>
</feature>
<evidence type="ECO:0000256" key="2">
    <source>
        <dbReference type="SAM" id="MobiDB-lite"/>
    </source>
</evidence>
<dbReference type="OMA" id="PPIQGPF"/>
<keyword evidence="1" id="KW-0539">Nucleus</keyword>
<feature type="region of interest" description="Disordered" evidence="2">
    <location>
        <begin position="228"/>
        <end position="459"/>
    </location>
</feature>
<dbReference type="SMART" id="SM00066">
    <property type="entry name" value="GAL4"/>
    <property type="match status" value="1"/>
</dbReference>
<dbReference type="InterPro" id="IPR050987">
    <property type="entry name" value="AtrR-like"/>
</dbReference>
<feature type="compositionally biased region" description="Low complexity" evidence="2">
    <location>
        <begin position="17"/>
        <end position="41"/>
    </location>
</feature>
<name>M3IPN9_CANMX</name>
<reference evidence="4 5" key="1">
    <citation type="submission" date="2013-02" db="EMBL/GenBank/DDBJ databases">
        <title>Genome sequence of Candida maltosa Xu316, a potential industrial strain for xylitol and ethanol production.</title>
        <authorList>
            <person name="Yu J."/>
            <person name="Wang Q."/>
            <person name="Geng X."/>
            <person name="Bao W."/>
            <person name="He P."/>
            <person name="Cai J."/>
        </authorList>
    </citation>
    <scope>NUCLEOTIDE SEQUENCE [LARGE SCALE GENOMIC DNA]</scope>
    <source>
        <strain evidence="5">Xu316</strain>
    </source>
</reference>
<feature type="compositionally biased region" description="Low complexity" evidence="2">
    <location>
        <begin position="433"/>
        <end position="446"/>
    </location>
</feature>
<feature type="compositionally biased region" description="Pro residues" evidence="2">
    <location>
        <begin position="42"/>
        <end position="53"/>
    </location>
</feature>
<feature type="compositionally biased region" description="Polar residues" evidence="2">
    <location>
        <begin position="1"/>
        <end position="16"/>
    </location>
</feature>
<dbReference type="InterPro" id="IPR001138">
    <property type="entry name" value="Zn2Cys6_DnaBD"/>
</dbReference>
<dbReference type="PANTHER" id="PTHR46910">
    <property type="entry name" value="TRANSCRIPTION FACTOR PDR1"/>
    <property type="match status" value="1"/>
</dbReference>
<dbReference type="OrthoDB" id="5426978at2759"/>
<feature type="domain" description="Zn(2)-C6 fungal-type" evidence="3">
    <location>
        <begin position="74"/>
        <end position="126"/>
    </location>
</feature>
<dbReference type="GO" id="GO:0008270">
    <property type="term" value="F:zinc ion binding"/>
    <property type="evidence" value="ECO:0007669"/>
    <property type="project" value="InterPro"/>
</dbReference>
<proteinExistence type="predicted"/>
<evidence type="ECO:0000256" key="1">
    <source>
        <dbReference type="ARBA" id="ARBA00023242"/>
    </source>
</evidence>
<gene>
    <name evidence="4" type="ORF">G210_1016</name>
</gene>
<feature type="compositionally biased region" description="Low complexity" evidence="2">
    <location>
        <begin position="369"/>
        <end position="386"/>
    </location>
</feature>
<feature type="compositionally biased region" description="Pro residues" evidence="2">
    <location>
        <begin position="447"/>
        <end position="459"/>
    </location>
</feature>
<feature type="compositionally biased region" description="Pro residues" evidence="2">
    <location>
        <begin position="422"/>
        <end position="432"/>
    </location>
</feature>
<evidence type="ECO:0000313" key="4">
    <source>
        <dbReference type="EMBL" id="EMG48426.1"/>
    </source>
</evidence>
<dbReference type="PANTHER" id="PTHR46910:SF1">
    <property type="entry name" value="MISCELLANEOUS ZN(II)2CYS6 TRANSCRIPTION FACTOR (EUROFUNG)-RELATED"/>
    <property type="match status" value="1"/>
</dbReference>
<dbReference type="InterPro" id="IPR036864">
    <property type="entry name" value="Zn2-C6_fun-type_DNA-bd_sf"/>
</dbReference>
<organism evidence="4 5">
    <name type="scientific">Candida maltosa (strain Xu316)</name>
    <name type="common">Yeast</name>
    <dbReference type="NCBI Taxonomy" id="1245528"/>
    <lineage>
        <taxon>Eukaryota</taxon>
        <taxon>Fungi</taxon>
        <taxon>Dikarya</taxon>
        <taxon>Ascomycota</taxon>
        <taxon>Saccharomycotina</taxon>
        <taxon>Pichiomycetes</taxon>
        <taxon>Debaryomycetaceae</taxon>
        <taxon>Candida/Lodderomyces clade</taxon>
        <taxon>Candida</taxon>
    </lineage>
</organism>
<dbReference type="eggNOG" id="ENOG502QRVJ">
    <property type="taxonomic scope" value="Eukaryota"/>
</dbReference>
<evidence type="ECO:0000313" key="5">
    <source>
        <dbReference type="Proteomes" id="UP000011777"/>
    </source>
</evidence>
<feature type="compositionally biased region" description="Low complexity" evidence="2">
    <location>
        <begin position="260"/>
        <end position="281"/>
    </location>
</feature>
<dbReference type="SUPFAM" id="SSF57701">
    <property type="entry name" value="Zn2/Cys6 DNA-binding domain"/>
    <property type="match status" value="1"/>
</dbReference>
<dbReference type="STRING" id="1245528.M3IPN9"/>
<feature type="compositionally biased region" description="Polar residues" evidence="2">
    <location>
        <begin position="148"/>
        <end position="175"/>
    </location>
</feature>
<dbReference type="EMBL" id="AOGT01001120">
    <property type="protein sequence ID" value="EMG48426.1"/>
    <property type="molecule type" value="Genomic_DNA"/>
</dbReference>
<feature type="region of interest" description="Disordered" evidence="2">
    <location>
        <begin position="142"/>
        <end position="207"/>
    </location>
</feature>
<feature type="region of interest" description="Disordered" evidence="2">
    <location>
        <begin position="1"/>
        <end position="80"/>
    </location>
</feature>
<sequence length="894" mass="99154">MTTTLTTQIPSISTMLSSNNNNNTNNSNSSSTNTTTNNNPLIPSPHAPPPQLPLPQQQHIHSDQSLNDPPRKRTKVSRACDPCRRKKIKCNAEYSEFEKKVTKMCTNCSKNKEICTFDRTPLKRGPSKGYIRDLEEKVIDKSKEKSITKNNNGSSPTISVLPPSNSSQASLTNENPSSSIHSSLSHPPPQTLPFPQTSSSISNGSGGNTAIKLPPIINYSNTKTLPSPLISKFNQSTDPSNPSSPKSQASKIPGLLNIPSSSNGNASNNNTTAKNNENTNSPPIQGPFWKVPYEMPQTSSFSRKSSIGSITSGGPPLAHRRSSVESVSSISTNGSRLPSIKPTLSNDYPSDADSEDFYSVNSYRPGHRNSQSLSPRNSISSLSSLNGRINKSLNFQNPNSTSPMIGSPSSGVPPLQPLSMQQPPPPPPPSNVPPQSQQPQPQLPQVHGPPPPTSLTPAPPFVNSYGAGIPLNTLEANLNIYYKHYHSAFPLLPYDSTTLISVLQDTKQPPLDWLVETFNHCLNNLVNFKQIGLQTSISLFLRLIQSYPFITNLSDGSLIIFLSSLMVLNYTILINGDQYNQGIAITASIFNDYKICDRFIEHVQKGQYQEGGNMDNIALYFTKLYYCLNLIDNLNSLSLGAHKNLGNPLIIEFLHNNTDKFVRNDDSLLVNAEVINKIALIKLNFMVTNNLVFEDIEFGSSNDQFLKYFYQLVVEKYQFIKFITHYTKNYQSNNDPQYETFNKDLLVKINHLVSTILNFANFISSHFHNSSTVLSISPILNLTLVQLFKLIKLNKLIIDKITTNGGEDLNKLNNDLSISFNLLNLNLPNLQIGNSVNLILKNKINHVYKFNFNNFSNTNNTANDTTGNLKKDWINEIFENIVPFIESDFKDGWM</sequence>
<feature type="compositionally biased region" description="Low complexity" evidence="2">
    <location>
        <begin position="298"/>
        <end position="314"/>
    </location>
</feature>